<dbReference type="GO" id="GO:0008482">
    <property type="term" value="F:sulfite oxidase activity"/>
    <property type="evidence" value="ECO:0007669"/>
    <property type="project" value="TreeGrafter"/>
</dbReference>
<keyword evidence="2" id="KW-1133">Transmembrane helix</keyword>
<feature type="transmembrane region" description="Helical" evidence="2">
    <location>
        <begin position="12"/>
        <end position="33"/>
    </location>
</feature>
<name>A0AA46YLP1_9ACTN</name>
<feature type="transmembrane region" description="Helical" evidence="2">
    <location>
        <begin position="71"/>
        <end position="92"/>
    </location>
</feature>
<keyword evidence="2" id="KW-0812">Transmembrane</keyword>
<dbReference type="InterPro" id="IPR036374">
    <property type="entry name" value="OxRdtase_Mopterin-bd_sf"/>
</dbReference>
<dbReference type="InterPro" id="IPR014756">
    <property type="entry name" value="Ig_E-set"/>
</dbReference>
<proteinExistence type="predicted"/>
<evidence type="ECO:0000256" key="1">
    <source>
        <dbReference type="SAM" id="MobiDB-lite"/>
    </source>
</evidence>
<dbReference type="SUPFAM" id="SSF56524">
    <property type="entry name" value="Oxidoreductase molybdopterin-binding domain"/>
    <property type="match status" value="1"/>
</dbReference>
<accession>A0AA46YLP1</accession>
<feature type="domain" description="Oxidoreductase molybdopterin-binding" evidence="3">
    <location>
        <begin position="229"/>
        <end position="380"/>
    </location>
</feature>
<evidence type="ECO:0000256" key="2">
    <source>
        <dbReference type="SAM" id="Phobius"/>
    </source>
</evidence>
<feature type="transmembrane region" description="Helical" evidence="2">
    <location>
        <begin position="99"/>
        <end position="115"/>
    </location>
</feature>
<protein>
    <submittedName>
        <fullName evidence="4">Molybdopterin-dependent oxidoreductase</fullName>
    </submittedName>
</protein>
<dbReference type="Pfam" id="PF00174">
    <property type="entry name" value="Oxidored_molyb"/>
    <property type="match status" value="1"/>
</dbReference>
<reference evidence="4" key="1">
    <citation type="submission" date="2022-01" db="EMBL/GenBank/DDBJ databases">
        <title>Nocardioidaceae gen. sp. A5X3R13.</title>
        <authorList>
            <person name="Lopez Marin M.A."/>
            <person name="Uhlik O."/>
        </authorList>
    </citation>
    <scope>NUCLEOTIDE SEQUENCE</scope>
    <source>
        <strain evidence="4">A5X3R13</strain>
    </source>
</reference>
<gene>
    <name evidence="4" type="ORF">L0C25_07185</name>
</gene>
<dbReference type="SUPFAM" id="SSF81296">
    <property type="entry name" value="E set domains"/>
    <property type="match status" value="1"/>
</dbReference>
<sequence length="501" mass="53029">MTEQRRPVAARAFVIGALASLAGAGVAELLTGLTRTRLSPILAIGESVIELTPGAVAERAIDAVGRLDKPLLVVGVVIGTILLGGAAGVLIARHRAAGVVAYIALAVVPLAAVLTEPGGSSGSAVIVVLSAVVTVVIAVAMLSSTRYESVGRRTFLRDVAILGTATVVVGGIGRWMGAAFSAVEDARDKLKLPVGKAATPEGVAVGVDGVESWRTSPGDFYRIDTTLAPPLIKPEDWELRIHGMVDHELTLTYDDLVDRGLEQSWVTLCCVSNEVGGDLISNTVWGGVPIKDVLDEVGVHPDADALLSTSDDGWNCGTPLAALTDGRDALLAVTMDGEPLPVEHGFPVRMVVPGLYGYVSATKWVVEWEVTRFADFEAYWTERGWAPEGPVKTQSRIDTPHDGDQVPSGRVAIGGVAWAQHRGIEAVEVRVDDGDWEPAELARVPNVDTWVQWKWEWDAEAGDHDIAVRATDRDGDVQTSRTRGTVPDGATGHHTVTVTVT</sequence>
<dbReference type="Gene3D" id="3.90.420.10">
    <property type="entry name" value="Oxidoreductase, molybdopterin-binding domain"/>
    <property type="match status" value="1"/>
</dbReference>
<dbReference type="KEGG" id="sgrg:L0C25_07185"/>
<dbReference type="GO" id="GO:0020037">
    <property type="term" value="F:heme binding"/>
    <property type="evidence" value="ECO:0007669"/>
    <property type="project" value="TreeGrafter"/>
</dbReference>
<dbReference type="InterPro" id="IPR000572">
    <property type="entry name" value="OxRdtase_Mopterin-bd_dom"/>
</dbReference>
<dbReference type="EMBL" id="CP094970">
    <property type="protein sequence ID" value="UYM06852.1"/>
    <property type="molecule type" value="Genomic_DNA"/>
</dbReference>
<organism evidence="4 5">
    <name type="scientific">Solicola gregarius</name>
    <dbReference type="NCBI Taxonomy" id="2908642"/>
    <lineage>
        <taxon>Bacteria</taxon>
        <taxon>Bacillati</taxon>
        <taxon>Actinomycetota</taxon>
        <taxon>Actinomycetes</taxon>
        <taxon>Propionibacteriales</taxon>
        <taxon>Nocardioidaceae</taxon>
        <taxon>Solicola</taxon>
    </lineage>
</organism>
<dbReference type="PANTHER" id="PTHR19372:SF7">
    <property type="entry name" value="SULFITE OXIDASE, MITOCHONDRIAL"/>
    <property type="match status" value="1"/>
</dbReference>
<dbReference type="GO" id="GO:0006790">
    <property type="term" value="P:sulfur compound metabolic process"/>
    <property type="evidence" value="ECO:0007669"/>
    <property type="project" value="TreeGrafter"/>
</dbReference>
<keyword evidence="2" id="KW-0472">Membrane</keyword>
<keyword evidence="5" id="KW-1185">Reference proteome</keyword>
<dbReference type="RefSeq" id="WP_271635775.1">
    <property type="nucleotide sequence ID" value="NZ_CP094970.1"/>
</dbReference>
<feature type="transmembrane region" description="Helical" evidence="2">
    <location>
        <begin position="121"/>
        <end position="143"/>
    </location>
</feature>
<feature type="transmembrane region" description="Helical" evidence="2">
    <location>
        <begin position="155"/>
        <end position="177"/>
    </location>
</feature>
<dbReference type="PANTHER" id="PTHR19372">
    <property type="entry name" value="SULFITE REDUCTASE"/>
    <property type="match status" value="1"/>
</dbReference>
<dbReference type="AlphaFoldDB" id="A0AA46YLP1"/>
<evidence type="ECO:0000259" key="3">
    <source>
        <dbReference type="Pfam" id="PF00174"/>
    </source>
</evidence>
<feature type="region of interest" description="Disordered" evidence="1">
    <location>
        <begin position="472"/>
        <end position="491"/>
    </location>
</feature>
<evidence type="ECO:0000313" key="4">
    <source>
        <dbReference type="EMBL" id="UYM06852.1"/>
    </source>
</evidence>
<dbReference type="Gene3D" id="2.60.40.650">
    <property type="match status" value="1"/>
</dbReference>
<evidence type="ECO:0000313" key="5">
    <source>
        <dbReference type="Proteomes" id="UP001164390"/>
    </source>
</evidence>
<dbReference type="Proteomes" id="UP001164390">
    <property type="component" value="Chromosome"/>
</dbReference>
<dbReference type="GO" id="GO:0043546">
    <property type="term" value="F:molybdopterin cofactor binding"/>
    <property type="evidence" value="ECO:0007669"/>
    <property type="project" value="TreeGrafter"/>
</dbReference>